<proteinExistence type="inferred from homology"/>
<comment type="subcellular location">
    <subcellularLocation>
        <location evidence="1">Secreted</location>
        <location evidence="1">Cell wall</location>
    </subcellularLocation>
</comment>
<dbReference type="Proteomes" id="UP001454036">
    <property type="component" value="Unassembled WGS sequence"/>
</dbReference>
<dbReference type="FunFam" id="2.160.20.10:FF:000028">
    <property type="entry name" value="Polygalacturonase QRT2"/>
    <property type="match status" value="1"/>
</dbReference>
<sequence>MILQCVILFFAVLVCSTNSISIVVAEEVSPIYFAPPENFVAPPENLKPIDYGRFINDLINSKNKEKQTIFNVDDFGAKGEGSNDTQAFLEAWKIACATKKSVILVPSNKTYVLKPPIKFLGPCNFKITMRIHGTIMASSNMKEYEEDPRKWVSFEQVKDLTVDGGGTFNGNGQVWWDSSCKINNTEGCHNSGAPTAATFYKCSNLRVNNLRFLNSQQIHLTFQRCKNVDVSDLTIIAPQDSPNTDGIHVSSTENMNIRNCIIGTGDDCISIVGGSKNVRSTNIMCGPGHGISIGSLGKNQARDTVSDIYVEGAMLWGTSNGVRIKTWQGGQGYAQNIKFVDIKMMNVSNPIIIDQNYCDQSKPCQSQKDAVQVRNIVYKNIRGTSNSEVAMKLDCSRIDSCENIRVENIHLFSHVDGSPTSSCVNANIAVVGEVSPGMYCQQRQSQ</sequence>
<evidence type="ECO:0000256" key="13">
    <source>
        <dbReference type="RuleBase" id="RU361169"/>
    </source>
</evidence>
<dbReference type="EC" id="3.2.1.15" evidence="3"/>
<dbReference type="InterPro" id="IPR000743">
    <property type="entry name" value="Glyco_hydro_28"/>
</dbReference>
<keyword evidence="8 13" id="KW-0326">Glycosidase</keyword>
<comment type="caution">
    <text evidence="15">The sequence shown here is derived from an EMBL/GenBank/DDBJ whole genome shotgun (WGS) entry which is preliminary data.</text>
</comment>
<organism evidence="15 16">
    <name type="scientific">Lithospermum erythrorhizon</name>
    <name type="common">Purple gromwell</name>
    <name type="synonym">Lithospermum officinale var. erythrorhizon</name>
    <dbReference type="NCBI Taxonomy" id="34254"/>
    <lineage>
        <taxon>Eukaryota</taxon>
        <taxon>Viridiplantae</taxon>
        <taxon>Streptophyta</taxon>
        <taxon>Embryophyta</taxon>
        <taxon>Tracheophyta</taxon>
        <taxon>Spermatophyta</taxon>
        <taxon>Magnoliopsida</taxon>
        <taxon>eudicotyledons</taxon>
        <taxon>Gunneridae</taxon>
        <taxon>Pentapetalae</taxon>
        <taxon>asterids</taxon>
        <taxon>lamiids</taxon>
        <taxon>Boraginales</taxon>
        <taxon>Boraginaceae</taxon>
        <taxon>Boraginoideae</taxon>
        <taxon>Lithospermeae</taxon>
        <taxon>Lithospermum</taxon>
    </lineage>
</organism>
<dbReference type="InterPro" id="IPR012334">
    <property type="entry name" value="Pectin_lyas_fold"/>
</dbReference>
<evidence type="ECO:0000256" key="7">
    <source>
        <dbReference type="ARBA" id="ARBA00022801"/>
    </source>
</evidence>
<keyword evidence="9" id="KW-0961">Cell wall biogenesis/degradation</keyword>
<reference evidence="15 16" key="1">
    <citation type="submission" date="2024-01" db="EMBL/GenBank/DDBJ databases">
        <title>The complete chloroplast genome sequence of Lithospermum erythrorhizon: insights into the phylogenetic relationship among Boraginaceae species and the maternal lineages of purple gromwells.</title>
        <authorList>
            <person name="Okada T."/>
            <person name="Watanabe K."/>
        </authorList>
    </citation>
    <scope>NUCLEOTIDE SEQUENCE [LARGE SCALE GENOMIC DNA]</scope>
</reference>
<dbReference type="GO" id="GO:0005975">
    <property type="term" value="P:carbohydrate metabolic process"/>
    <property type="evidence" value="ECO:0007669"/>
    <property type="project" value="InterPro"/>
</dbReference>
<name>A0AAV3RYU5_LITER</name>
<evidence type="ECO:0000256" key="5">
    <source>
        <dbReference type="ARBA" id="ARBA00022525"/>
    </source>
</evidence>
<dbReference type="GO" id="GO:0010047">
    <property type="term" value="P:fruit dehiscence"/>
    <property type="evidence" value="ECO:0007669"/>
    <property type="project" value="UniProtKB-ARBA"/>
</dbReference>
<dbReference type="InterPro" id="IPR006626">
    <property type="entry name" value="PbH1"/>
</dbReference>
<dbReference type="PROSITE" id="PS00502">
    <property type="entry name" value="POLYGALACTURONASE"/>
    <property type="match status" value="1"/>
</dbReference>
<keyword evidence="5" id="KW-0964">Secreted</keyword>
<evidence type="ECO:0000256" key="1">
    <source>
        <dbReference type="ARBA" id="ARBA00004191"/>
    </source>
</evidence>
<evidence type="ECO:0000256" key="6">
    <source>
        <dbReference type="ARBA" id="ARBA00022729"/>
    </source>
</evidence>
<evidence type="ECO:0000313" key="15">
    <source>
        <dbReference type="EMBL" id="GAA0185011.1"/>
    </source>
</evidence>
<evidence type="ECO:0000256" key="8">
    <source>
        <dbReference type="ARBA" id="ARBA00023295"/>
    </source>
</evidence>
<evidence type="ECO:0000256" key="10">
    <source>
        <dbReference type="ARBA" id="ARBA00034074"/>
    </source>
</evidence>
<dbReference type="InterPro" id="IPR011050">
    <property type="entry name" value="Pectin_lyase_fold/virulence"/>
</dbReference>
<comment type="catalytic activity">
    <reaction evidence="10">
        <text>(1,4-alpha-D-galacturonosyl)n+m + H2O = (1,4-alpha-D-galacturonosyl)n + (1,4-alpha-D-galacturonosyl)m.</text>
        <dbReference type="EC" id="3.2.1.15"/>
    </reaction>
</comment>
<gene>
    <name evidence="15" type="ORF">LIER_32299</name>
</gene>
<dbReference type="EMBL" id="BAABME010012347">
    <property type="protein sequence ID" value="GAA0185011.1"/>
    <property type="molecule type" value="Genomic_DNA"/>
</dbReference>
<keyword evidence="7 13" id="KW-0378">Hydrolase</keyword>
<dbReference type="GO" id="GO:0009830">
    <property type="term" value="P:cell wall modification involved in abscission"/>
    <property type="evidence" value="ECO:0007669"/>
    <property type="project" value="UniProtKB-ARBA"/>
</dbReference>
<feature type="signal peptide" evidence="14">
    <location>
        <begin position="1"/>
        <end position="19"/>
    </location>
</feature>
<feature type="chain" id="PRO_5043416427" description="endo-polygalacturonase" evidence="14">
    <location>
        <begin position="20"/>
        <end position="446"/>
    </location>
</feature>
<evidence type="ECO:0000256" key="12">
    <source>
        <dbReference type="PROSITE-ProRule" id="PRU10052"/>
    </source>
</evidence>
<comment type="similarity">
    <text evidence="2 13">Belongs to the glycosyl hydrolase 28 family.</text>
</comment>
<evidence type="ECO:0000256" key="11">
    <source>
        <dbReference type="ARBA" id="ARBA00083621"/>
    </source>
</evidence>
<protein>
    <recommendedName>
        <fullName evidence="3">endo-polygalacturonase</fullName>
        <ecNumber evidence="3">3.2.1.15</ecNumber>
    </recommendedName>
    <alternativeName>
        <fullName evidence="11">Pectinase</fullName>
    </alternativeName>
</protein>
<dbReference type="AlphaFoldDB" id="A0AAV3RYU5"/>
<accession>A0AAV3RYU5</accession>
<dbReference type="Pfam" id="PF00295">
    <property type="entry name" value="Glyco_hydro_28"/>
    <property type="match status" value="1"/>
</dbReference>
<dbReference type="Gene3D" id="2.160.20.10">
    <property type="entry name" value="Single-stranded right-handed beta-helix, Pectin lyase-like"/>
    <property type="match status" value="1"/>
</dbReference>
<evidence type="ECO:0000256" key="2">
    <source>
        <dbReference type="ARBA" id="ARBA00008834"/>
    </source>
</evidence>
<dbReference type="SUPFAM" id="SSF51126">
    <property type="entry name" value="Pectin lyase-like"/>
    <property type="match status" value="1"/>
</dbReference>
<evidence type="ECO:0000256" key="3">
    <source>
        <dbReference type="ARBA" id="ARBA00012736"/>
    </source>
</evidence>
<dbReference type="GO" id="GO:0004650">
    <property type="term" value="F:polygalacturonase activity"/>
    <property type="evidence" value="ECO:0007669"/>
    <property type="project" value="UniProtKB-EC"/>
</dbReference>
<evidence type="ECO:0000313" key="16">
    <source>
        <dbReference type="Proteomes" id="UP001454036"/>
    </source>
</evidence>
<evidence type="ECO:0000256" key="14">
    <source>
        <dbReference type="SAM" id="SignalP"/>
    </source>
</evidence>
<dbReference type="PANTHER" id="PTHR31375">
    <property type="match status" value="1"/>
</dbReference>
<keyword evidence="16" id="KW-1185">Reference proteome</keyword>
<dbReference type="SMART" id="SM00710">
    <property type="entry name" value="PbH1"/>
    <property type="match status" value="5"/>
</dbReference>
<keyword evidence="6 14" id="KW-0732">Signal</keyword>
<evidence type="ECO:0000256" key="9">
    <source>
        <dbReference type="ARBA" id="ARBA00023316"/>
    </source>
</evidence>
<feature type="active site" evidence="12">
    <location>
        <position position="289"/>
    </location>
</feature>
<keyword evidence="4" id="KW-0134">Cell wall</keyword>
<evidence type="ECO:0000256" key="4">
    <source>
        <dbReference type="ARBA" id="ARBA00022512"/>
    </source>
</evidence>
<dbReference type="GO" id="GO:0009901">
    <property type="term" value="P:anther dehiscence"/>
    <property type="evidence" value="ECO:0007669"/>
    <property type="project" value="UniProtKB-ARBA"/>
</dbReference>